<comment type="similarity">
    <text evidence="2">Belongs to the XPC family.</text>
</comment>
<feature type="compositionally biased region" description="Basic and acidic residues" evidence="8">
    <location>
        <begin position="133"/>
        <end position="155"/>
    </location>
</feature>
<dbReference type="GO" id="GO:0000111">
    <property type="term" value="C:nucleotide-excision repair factor 2 complex"/>
    <property type="evidence" value="ECO:0007669"/>
    <property type="project" value="TreeGrafter"/>
</dbReference>
<gene>
    <name evidence="12" type="ORF">FSP39_017002</name>
</gene>
<dbReference type="InterPro" id="IPR018026">
    <property type="entry name" value="DNA_repair_Rad4-like"/>
</dbReference>
<dbReference type="Gene3D" id="3.30.70.2460">
    <property type="entry name" value="Rad4, beta-hairpin domain BHD3"/>
    <property type="match status" value="1"/>
</dbReference>
<evidence type="ECO:0000313" key="12">
    <source>
        <dbReference type="EMBL" id="KAK3103173.1"/>
    </source>
</evidence>
<evidence type="ECO:0000259" key="9">
    <source>
        <dbReference type="SMART" id="SM01030"/>
    </source>
</evidence>
<dbReference type="GO" id="GO:0071942">
    <property type="term" value="C:XPC complex"/>
    <property type="evidence" value="ECO:0007669"/>
    <property type="project" value="TreeGrafter"/>
</dbReference>
<evidence type="ECO:0000256" key="5">
    <source>
        <dbReference type="ARBA" id="ARBA00023125"/>
    </source>
</evidence>
<dbReference type="Gene3D" id="3.90.260.10">
    <property type="entry name" value="Transglutaminase-like"/>
    <property type="match status" value="1"/>
</dbReference>
<protein>
    <submittedName>
        <fullName evidence="12">Uncharacterized protein</fullName>
    </submittedName>
</protein>
<keyword evidence="5" id="KW-0238">DNA-binding</keyword>
<sequence length="635" mass="73584">KKKEFDMNAYIKRQMNRFQRELREDIHKVHLMLLLARGMYLNRICNDVTLQAVTLSIIPKEYIHTSPSRSTLVKRLEDRKVASTLEYVLGGKASTQKKAIKDKQSASQKNQNKVEKGRNNESKPQCGKSTKTLSKEEKKGKESSKLPAKVKDNRNKSLVRNSSKGKALRKRGSIVNYKVESGSDNEESEEEYTPEEEDSEEGKKDRRSRNKSGKGKSSSKKAKSCRNDESEDDFEENVKEYRTPINKSVLMKKSSTNKKILSSDSEVDTSEQGVDHWVEVYLENKWICVDCLHKQFNRPYRLESGSTQPVHYVVTYFQDGSLKDVTARYASNWMTDTRKLRTDPGWWEDTINPYRSLNVKFDEKEDSEIKVSLMRRPMPTSIAAFKSHPLYALRRHLLKFEAIYPDSAAPLGFVRGEPVYARECVHELHSRDNWLKEARAVRIGEKAYKMVKSRAKWNRPKENPDALDLELFGLWQTEEYMPPPAVDGKVPKNEYGNLELFKPCMLPAGTVHLQIPGLNKVAKKLNIDCVPAMVGWDTHCGFPVPLLDGFVVCEEHKETLMAAWEEDQEIQKQREAEKREKRVLNNWKVLIKGLLIKDRLKKRFDLQEQVIIKIILHKNNYLFYQNIFILTLSYN</sequence>
<feature type="compositionally biased region" description="Basic and acidic residues" evidence="8">
    <location>
        <begin position="112"/>
        <end position="121"/>
    </location>
</feature>
<keyword evidence="3" id="KW-0597">Phosphoprotein</keyword>
<comment type="subcellular location">
    <subcellularLocation>
        <location evidence="1">Nucleus</location>
    </subcellularLocation>
</comment>
<dbReference type="PANTHER" id="PTHR12135">
    <property type="entry name" value="DNA REPAIR PROTEIN XP-C / RAD4"/>
    <property type="match status" value="1"/>
</dbReference>
<evidence type="ECO:0000256" key="2">
    <source>
        <dbReference type="ARBA" id="ARBA00009525"/>
    </source>
</evidence>
<dbReference type="InterPro" id="IPR018326">
    <property type="entry name" value="Rad4_beta-hairpin_dom1"/>
</dbReference>
<dbReference type="SMART" id="SM01030">
    <property type="entry name" value="BHD_1"/>
    <property type="match status" value="1"/>
</dbReference>
<feature type="non-terminal residue" evidence="12">
    <location>
        <position position="1"/>
    </location>
</feature>
<feature type="domain" description="Rad4 beta-hairpin" evidence="9">
    <location>
        <begin position="374"/>
        <end position="426"/>
    </location>
</feature>
<dbReference type="Pfam" id="PF10405">
    <property type="entry name" value="BHD_3"/>
    <property type="match status" value="1"/>
</dbReference>
<dbReference type="SUPFAM" id="SSF54001">
    <property type="entry name" value="Cysteine proteinases"/>
    <property type="match status" value="1"/>
</dbReference>
<dbReference type="InterPro" id="IPR004583">
    <property type="entry name" value="DNA_repair_Rad4"/>
</dbReference>
<evidence type="ECO:0000256" key="4">
    <source>
        <dbReference type="ARBA" id="ARBA00022763"/>
    </source>
</evidence>
<dbReference type="FunFam" id="3.30.70.2460:FF:000001">
    <property type="entry name" value="DNA repair protein Rad4 family"/>
    <property type="match status" value="1"/>
</dbReference>
<evidence type="ECO:0000256" key="8">
    <source>
        <dbReference type="SAM" id="MobiDB-lite"/>
    </source>
</evidence>
<proteinExistence type="inferred from homology"/>
<dbReference type="GO" id="GO:0003684">
    <property type="term" value="F:damaged DNA binding"/>
    <property type="evidence" value="ECO:0007669"/>
    <property type="project" value="InterPro"/>
</dbReference>
<keyword evidence="13" id="KW-1185">Reference proteome</keyword>
<dbReference type="GO" id="GO:0005737">
    <property type="term" value="C:cytoplasm"/>
    <property type="evidence" value="ECO:0007669"/>
    <property type="project" value="TreeGrafter"/>
</dbReference>
<comment type="caution">
    <text evidence="12">The sequence shown here is derived from an EMBL/GenBank/DDBJ whole genome shotgun (WGS) entry which is preliminary data.</text>
</comment>
<name>A0AA89C7X5_PINIB</name>
<dbReference type="InterPro" id="IPR036985">
    <property type="entry name" value="Transglutaminase-like_sf"/>
</dbReference>
<feature type="domain" description="Rad4 beta-hairpin" evidence="11">
    <location>
        <begin position="490"/>
        <end position="564"/>
    </location>
</feature>
<dbReference type="SMART" id="SM01032">
    <property type="entry name" value="BHD_3"/>
    <property type="match status" value="1"/>
</dbReference>
<evidence type="ECO:0000259" key="10">
    <source>
        <dbReference type="SMART" id="SM01031"/>
    </source>
</evidence>
<dbReference type="InterPro" id="IPR018327">
    <property type="entry name" value="BHD_2"/>
</dbReference>
<feature type="region of interest" description="Disordered" evidence="8">
    <location>
        <begin position="96"/>
        <end position="236"/>
    </location>
</feature>
<feature type="domain" description="Rad4 beta-hairpin" evidence="10">
    <location>
        <begin position="428"/>
        <end position="483"/>
    </location>
</feature>
<evidence type="ECO:0000313" key="13">
    <source>
        <dbReference type="Proteomes" id="UP001186944"/>
    </source>
</evidence>
<dbReference type="FunFam" id="2.20.20.110:FF:000001">
    <property type="entry name" value="DNA repair protein complementing XP-C cells"/>
    <property type="match status" value="1"/>
</dbReference>
<evidence type="ECO:0000256" key="3">
    <source>
        <dbReference type="ARBA" id="ARBA00022553"/>
    </source>
</evidence>
<feature type="compositionally biased region" description="Acidic residues" evidence="8">
    <location>
        <begin position="183"/>
        <end position="200"/>
    </location>
</feature>
<dbReference type="InterPro" id="IPR018325">
    <property type="entry name" value="Rad4/PNGase_transGLS-fold"/>
</dbReference>
<dbReference type="InterPro" id="IPR042488">
    <property type="entry name" value="Rad4_BHD3_sf"/>
</dbReference>
<dbReference type="SMART" id="SM01031">
    <property type="entry name" value="BHD_2"/>
    <property type="match status" value="1"/>
</dbReference>
<reference evidence="12" key="1">
    <citation type="submission" date="2019-08" db="EMBL/GenBank/DDBJ databases">
        <title>The improved chromosome-level genome for the pearl oyster Pinctada fucata martensii using PacBio sequencing and Hi-C.</title>
        <authorList>
            <person name="Zheng Z."/>
        </authorList>
    </citation>
    <scope>NUCLEOTIDE SEQUENCE</scope>
    <source>
        <strain evidence="12">ZZ-2019</strain>
        <tissue evidence="12">Adductor muscle</tissue>
    </source>
</reference>
<keyword evidence="4" id="KW-0227">DNA damage</keyword>
<dbReference type="EMBL" id="VSWD01000005">
    <property type="protein sequence ID" value="KAK3103173.1"/>
    <property type="molecule type" value="Genomic_DNA"/>
</dbReference>
<dbReference type="GO" id="GO:0006289">
    <property type="term" value="P:nucleotide-excision repair"/>
    <property type="evidence" value="ECO:0007669"/>
    <property type="project" value="InterPro"/>
</dbReference>
<dbReference type="InterPro" id="IPR018328">
    <property type="entry name" value="Rad4_beta-hairpin_dom3"/>
</dbReference>
<dbReference type="Pfam" id="PF10404">
    <property type="entry name" value="BHD_2"/>
    <property type="match status" value="1"/>
</dbReference>
<evidence type="ECO:0000259" key="11">
    <source>
        <dbReference type="SMART" id="SM01032"/>
    </source>
</evidence>
<feature type="compositionally biased region" description="Basic residues" evidence="8">
    <location>
        <begin position="205"/>
        <end position="224"/>
    </location>
</feature>
<dbReference type="Pfam" id="PF03835">
    <property type="entry name" value="Rad4"/>
    <property type="match status" value="1"/>
</dbReference>
<dbReference type="PANTHER" id="PTHR12135:SF0">
    <property type="entry name" value="DNA REPAIR PROTEIN COMPLEMENTING XP-C CELLS"/>
    <property type="match status" value="1"/>
</dbReference>
<keyword evidence="6" id="KW-0234">DNA repair</keyword>
<organism evidence="12 13">
    <name type="scientific">Pinctada imbricata</name>
    <name type="common">Atlantic pearl-oyster</name>
    <name type="synonym">Pinctada martensii</name>
    <dbReference type="NCBI Taxonomy" id="66713"/>
    <lineage>
        <taxon>Eukaryota</taxon>
        <taxon>Metazoa</taxon>
        <taxon>Spiralia</taxon>
        <taxon>Lophotrochozoa</taxon>
        <taxon>Mollusca</taxon>
        <taxon>Bivalvia</taxon>
        <taxon>Autobranchia</taxon>
        <taxon>Pteriomorphia</taxon>
        <taxon>Pterioida</taxon>
        <taxon>Pterioidea</taxon>
        <taxon>Pteriidae</taxon>
        <taxon>Pinctada</taxon>
    </lineage>
</organism>
<dbReference type="AlphaFoldDB" id="A0AA89C7X5"/>
<dbReference type="Gene3D" id="2.20.20.110">
    <property type="entry name" value="Rad4, beta-hairpin domain BHD1"/>
    <property type="match status" value="1"/>
</dbReference>
<accession>A0AA89C7X5</accession>
<dbReference type="GO" id="GO:0006298">
    <property type="term" value="P:mismatch repair"/>
    <property type="evidence" value="ECO:0007669"/>
    <property type="project" value="TreeGrafter"/>
</dbReference>
<dbReference type="GO" id="GO:0003697">
    <property type="term" value="F:single-stranded DNA binding"/>
    <property type="evidence" value="ECO:0007669"/>
    <property type="project" value="TreeGrafter"/>
</dbReference>
<evidence type="ECO:0000256" key="1">
    <source>
        <dbReference type="ARBA" id="ARBA00004123"/>
    </source>
</evidence>
<keyword evidence="7" id="KW-0539">Nucleus</keyword>
<dbReference type="Pfam" id="PF10403">
    <property type="entry name" value="BHD_1"/>
    <property type="match status" value="1"/>
</dbReference>
<dbReference type="InterPro" id="IPR038765">
    <property type="entry name" value="Papain-like_cys_pep_sf"/>
</dbReference>
<evidence type="ECO:0000256" key="7">
    <source>
        <dbReference type="ARBA" id="ARBA00023242"/>
    </source>
</evidence>
<dbReference type="Proteomes" id="UP001186944">
    <property type="component" value="Unassembled WGS sequence"/>
</dbReference>
<dbReference type="NCBIfam" id="TIGR00605">
    <property type="entry name" value="rad4"/>
    <property type="match status" value="1"/>
</dbReference>
<evidence type="ECO:0000256" key="6">
    <source>
        <dbReference type="ARBA" id="ARBA00023204"/>
    </source>
</evidence>